<evidence type="ECO:0000259" key="1">
    <source>
        <dbReference type="PROSITE" id="PS51184"/>
    </source>
</evidence>
<evidence type="ECO:0000313" key="2">
    <source>
        <dbReference type="EMBL" id="KIW99644.1"/>
    </source>
</evidence>
<dbReference type="STRING" id="1442369.A0A0D2ISB7"/>
<sequence length="358" mass="40797">MVPGELMTCAKYLETDWAEEWRLEHIETNRTADRPLNCVVLCKMTDVSQILEGGPLQIPLIVPHEWNPTERTLRLDDYLTYLSTKDTIEYHDPLQDIVIEGKSPMPRADPAPIVVQKLKNATIHNPVNLLNLNRFKQNAVPAGLADVHRLHILDHIWEIGDSGKRMIEEPRDLSSCTGFQILGSAGAYSSWHWDHVGAITTITSETGEKLWPSLPRLTDAELEKFQEDWSIPDDKPPIAIFLREGDTMIQPRCRLHAPYTISLALMTGTMHWDPMELNEVLKNSLYELRHDITNEDPPKEMRAKLQVILDMIQSNRGGKLYKWKGGNSRDELQELAQHRLATADGRTAMKHVDVVKQG</sequence>
<organism evidence="2 3">
    <name type="scientific">Rhinocladiella mackenziei CBS 650.93</name>
    <dbReference type="NCBI Taxonomy" id="1442369"/>
    <lineage>
        <taxon>Eukaryota</taxon>
        <taxon>Fungi</taxon>
        <taxon>Dikarya</taxon>
        <taxon>Ascomycota</taxon>
        <taxon>Pezizomycotina</taxon>
        <taxon>Eurotiomycetes</taxon>
        <taxon>Chaetothyriomycetidae</taxon>
        <taxon>Chaetothyriales</taxon>
        <taxon>Herpotrichiellaceae</taxon>
        <taxon>Rhinocladiella</taxon>
    </lineage>
</organism>
<gene>
    <name evidence="2" type="ORF">Z518_11057</name>
</gene>
<dbReference type="EMBL" id="KN847485">
    <property type="protein sequence ID" value="KIW99644.1"/>
    <property type="molecule type" value="Genomic_DNA"/>
</dbReference>
<accession>A0A0D2ISB7</accession>
<dbReference type="VEuPathDB" id="FungiDB:Z518_11057"/>
<dbReference type="GeneID" id="25299128"/>
<dbReference type="InterPro" id="IPR003347">
    <property type="entry name" value="JmjC_dom"/>
</dbReference>
<proteinExistence type="predicted"/>
<dbReference type="PROSITE" id="PS51184">
    <property type="entry name" value="JMJC"/>
    <property type="match status" value="1"/>
</dbReference>
<keyword evidence="3" id="KW-1185">Reference proteome</keyword>
<evidence type="ECO:0000313" key="3">
    <source>
        <dbReference type="Proteomes" id="UP000053617"/>
    </source>
</evidence>
<dbReference type="SUPFAM" id="SSF51197">
    <property type="entry name" value="Clavaminate synthase-like"/>
    <property type="match status" value="1"/>
</dbReference>
<dbReference type="HOGENOM" id="CLU_774206_0_0_1"/>
<dbReference type="RefSeq" id="XP_013266781.1">
    <property type="nucleotide sequence ID" value="XM_013411327.1"/>
</dbReference>
<dbReference type="Proteomes" id="UP000053617">
    <property type="component" value="Unassembled WGS sequence"/>
</dbReference>
<dbReference type="AlphaFoldDB" id="A0A0D2ISB7"/>
<protein>
    <recommendedName>
        <fullName evidence="1">JmjC domain-containing protein</fullName>
    </recommendedName>
</protein>
<reference evidence="2 3" key="1">
    <citation type="submission" date="2015-01" db="EMBL/GenBank/DDBJ databases">
        <title>The Genome Sequence of Rhinocladiella mackenzie CBS 650.93.</title>
        <authorList>
            <consortium name="The Broad Institute Genomics Platform"/>
            <person name="Cuomo C."/>
            <person name="de Hoog S."/>
            <person name="Gorbushina A."/>
            <person name="Stielow B."/>
            <person name="Teixiera M."/>
            <person name="Abouelleil A."/>
            <person name="Chapman S.B."/>
            <person name="Priest M."/>
            <person name="Young S.K."/>
            <person name="Wortman J."/>
            <person name="Nusbaum C."/>
            <person name="Birren B."/>
        </authorList>
    </citation>
    <scope>NUCLEOTIDE SEQUENCE [LARGE SCALE GENOMIC DNA]</scope>
    <source>
        <strain evidence="2 3">CBS 650.93</strain>
    </source>
</reference>
<name>A0A0D2ISB7_9EURO</name>
<feature type="domain" description="JmjC" evidence="1">
    <location>
        <begin position="145"/>
        <end position="284"/>
    </location>
</feature>
<dbReference type="OrthoDB" id="4161428at2759"/>
<dbReference type="Gene3D" id="2.60.120.650">
    <property type="entry name" value="Cupin"/>
    <property type="match status" value="1"/>
</dbReference>